<comment type="similarity">
    <text evidence="3">Belongs to the HTP reductase family.</text>
</comment>
<evidence type="ECO:0000256" key="5">
    <source>
        <dbReference type="ARBA" id="ARBA00012851"/>
    </source>
</evidence>
<evidence type="ECO:0000313" key="16">
    <source>
        <dbReference type="Proteomes" id="UP000031516"/>
    </source>
</evidence>
<evidence type="ECO:0000259" key="14">
    <source>
        <dbReference type="Pfam" id="PF01872"/>
    </source>
</evidence>
<evidence type="ECO:0000256" key="4">
    <source>
        <dbReference type="ARBA" id="ARBA00011738"/>
    </source>
</evidence>
<dbReference type="InterPro" id="IPR024072">
    <property type="entry name" value="DHFR-like_dom_sf"/>
</dbReference>
<dbReference type="EC" id="1.1.1.302" evidence="5"/>
<dbReference type="Proteomes" id="UP000031516">
    <property type="component" value="Unassembled WGS sequence"/>
</dbReference>
<dbReference type="PANTHER" id="PTHR38011">
    <property type="entry name" value="DIHYDROFOLATE REDUCTASE FAMILY PROTEIN (AFU_ORTHOLOGUE AFUA_8G06820)"/>
    <property type="match status" value="1"/>
</dbReference>
<evidence type="ECO:0000256" key="8">
    <source>
        <dbReference type="ARBA" id="ARBA00022857"/>
    </source>
</evidence>
<protein>
    <recommendedName>
        <fullName evidence="6">2,5-diamino-6-ribosylamino-4(3H)-pyrimidinone 5'-phosphate reductase</fullName>
        <ecNumber evidence="5">1.1.1.302</ecNumber>
    </recommendedName>
    <alternativeName>
        <fullName evidence="11">2,5-diamino-6-(5-phospho-D-ribosylamino)pyrimidin-4(3H)-one reductase</fullName>
    </alternativeName>
    <alternativeName>
        <fullName evidence="10">2,5-diamino-6-ribitylamino-4(3H)-pyrimidinone 5'-phosphate synthase</fullName>
    </alternativeName>
</protein>
<comment type="caution">
    <text evidence="15">The sequence shown here is derived from an EMBL/GenBank/DDBJ whole genome shotgun (WGS) entry which is preliminary data.</text>
</comment>
<dbReference type="GO" id="GO:0009231">
    <property type="term" value="P:riboflavin biosynthetic process"/>
    <property type="evidence" value="ECO:0007669"/>
    <property type="project" value="UniProtKB-UniPathway"/>
</dbReference>
<dbReference type="AlphaFoldDB" id="A0A0A8LDF4"/>
<dbReference type="GO" id="GO:0050661">
    <property type="term" value="F:NADP binding"/>
    <property type="evidence" value="ECO:0007669"/>
    <property type="project" value="InterPro"/>
</dbReference>
<dbReference type="SUPFAM" id="SSF53597">
    <property type="entry name" value="Dihydrofolate reductase-like"/>
    <property type="match status" value="1"/>
</dbReference>
<name>A0A0A8LDF4_9SACH</name>
<dbReference type="Gene3D" id="3.40.430.10">
    <property type="entry name" value="Dihydrofolate Reductase, subunit A"/>
    <property type="match status" value="1"/>
</dbReference>
<evidence type="ECO:0000256" key="6">
    <source>
        <dbReference type="ARBA" id="ARBA00015035"/>
    </source>
</evidence>
<reference evidence="15 16" key="1">
    <citation type="submission" date="2014-03" db="EMBL/GenBank/DDBJ databases">
        <title>The genome of Kluyveromyces dobzhanskii.</title>
        <authorList>
            <person name="Nystedt B."/>
            <person name="Astrom S."/>
        </authorList>
    </citation>
    <scope>NUCLEOTIDE SEQUENCE [LARGE SCALE GENOMIC DNA]</scope>
    <source>
        <strain evidence="15 16">CBS 2104</strain>
    </source>
</reference>
<evidence type="ECO:0000256" key="13">
    <source>
        <dbReference type="ARBA" id="ARBA00049020"/>
    </source>
</evidence>
<proteinExistence type="inferred from homology"/>
<evidence type="ECO:0000256" key="9">
    <source>
        <dbReference type="ARBA" id="ARBA00023002"/>
    </source>
</evidence>
<keyword evidence="8" id="KW-0521">NADP</keyword>
<dbReference type="Pfam" id="PF01872">
    <property type="entry name" value="RibD_C"/>
    <property type="match status" value="1"/>
</dbReference>
<dbReference type="NCBIfam" id="TIGR00227">
    <property type="entry name" value="ribD_Cterm"/>
    <property type="match status" value="1"/>
</dbReference>
<evidence type="ECO:0000256" key="2">
    <source>
        <dbReference type="ARBA" id="ARBA00005104"/>
    </source>
</evidence>
<evidence type="ECO:0000256" key="12">
    <source>
        <dbReference type="ARBA" id="ARBA00047550"/>
    </source>
</evidence>
<keyword evidence="7" id="KW-0686">Riboflavin biosynthesis</keyword>
<dbReference type="OrthoDB" id="5432at2759"/>
<comment type="pathway">
    <text evidence="2">Cofactor biosynthesis; riboflavin biosynthesis.</text>
</comment>
<evidence type="ECO:0000256" key="11">
    <source>
        <dbReference type="ARBA" id="ARBA00031630"/>
    </source>
</evidence>
<dbReference type="InterPro" id="IPR002734">
    <property type="entry name" value="RibDG_C"/>
</dbReference>
<keyword evidence="16" id="KW-1185">Reference proteome</keyword>
<sequence length="251" mass="28194">MPIQPLKQELVSFLDPYMPESDGEQKQEKPYVILTYAQSLDARIAKSKGIRTVISHGETNTMTHYLRYKFDAIMLGCGTVLVDDPGLNCKWWPDDEDKPEHLAEISPRPVILDPNGKWKFEGTKMKAVFDAGDGKAPIVVVKKRPEVEEPNVDYLVMETNFTGKVDWNDLFVQLKSQFGLKSIMVEGGGIVINDLLQRPHLIDALVITIGATFLGSEGVEVSPLIEINLKDVSWWRGTQDSVLCSRLVRHS</sequence>
<dbReference type="EMBL" id="CCBQ010000047">
    <property type="protein sequence ID" value="CDO96331.1"/>
    <property type="molecule type" value="Genomic_DNA"/>
</dbReference>
<evidence type="ECO:0000256" key="7">
    <source>
        <dbReference type="ARBA" id="ARBA00022619"/>
    </source>
</evidence>
<dbReference type="InterPro" id="IPR050765">
    <property type="entry name" value="Riboflavin_Biosynth_HTPR"/>
</dbReference>
<dbReference type="UniPathway" id="UPA00275"/>
<comment type="subunit">
    <text evidence="4">Homodimer.</text>
</comment>
<evidence type="ECO:0000256" key="1">
    <source>
        <dbReference type="ARBA" id="ARBA00003555"/>
    </source>
</evidence>
<dbReference type="FunFam" id="3.40.430.10:FF:000011">
    <property type="entry name" value="Rib7p"/>
    <property type="match status" value="1"/>
</dbReference>
<dbReference type="InterPro" id="IPR011549">
    <property type="entry name" value="RibD_C"/>
</dbReference>
<evidence type="ECO:0000256" key="3">
    <source>
        <dbReference type="ARBA" id="ARBA00009723"/>
    </source>
</evidence>
<evidence type="ECO:0000313" key="15">
    <source>
        <dbReference type="EMBL" id="CDO96331.1"/>
    </source>
</evidence>
<gene>
    <name evidence="15" type="ORF">KLDO_g4538</name>
</gene>
<dbReference type="GO" id="GO:0008703">
    <property type="term" value="F:5-amino-6-(5-phosphoribosylamino)uracil reductase activity"/>
    <property type="evidence" value="ECO:0007669"/>
    <property type="project" value="InterPro"/>
</dbReference>
<comment type="catalytic activity">
    <reaction evidence="13">
        <text>2,5-diamino-6-(1-D-ribitylamino)pyrimidin-4(3H)-one 5'-phosphate + NADP(+) = 2,5-diamino-6-(1-D-ribosylamino)pyrimidin-4(3H)-one 5'-phosphate + NADPH + H(+)</text>
        <dbReference type="Rhea" id="RHEA:27278"/>
        <dbReference type="ChEBI" id="CHEBI:15378"/>
        <dbReference type="ChEBI" id="CHEBI:57783"/>
        <dbReference type="ChEBI" id="CHEBI:58349"/>
        <dbReference type="ChEBI" id="CHEBI:58890"/>
        <dbReference type="ChEBI" id="CHEBI:59545"/>
        <dbReference type="EC" id="1.1.1.302"/>
    </reaction>
</comment>
<organism evidence="15 16">
    <name type="scientific">Kluyveromyces dobzhanskii CBS 2104</name>
    <dbReference type="NCBI Taxonomy" id="1427455"/>
    <lineage>
        <taxon>Eukaryota</taxon>
        <taxon>Fungi</taxon>
        <taxon>Dikarya</taxon>
        <taxon>Ascomycota</taxon>
        <taxon>Saccharomycotina</taxon>
        <taxon>Saccharomycetes</taxon>
        <taxon>Saccharomycetales</taxon>
        <taxon>Saccharomycetaceae</taxon>
        <taxon>Kluyveromyces</taxon>
    </lineage>
</organism>
<dbReference type="PANTHER" id="PTHR38011:SF7">
    <property type="entry name" value="2,5-DIAMINO-6-RIBOSYLAMINO-4(3H)-PYRIMIDINONE 5'-PHOSPHATE REDUCTASE"/>
    <property type="match status" value="1"/>
</dbReference>
<comment type="function">
    <text evidence="1">Catalyzes an early step in riboflavin biosynthesis, the NADPH-dependent reduction of the ribose side chain of 2,5-diamino-6-ribosylamino-4(3H)-pyrimidinone 5'-phosphate, yielding 2,5-diamino-6-ribitylamino-4(3H)-pyrimidinone 5'-phosphate.</text>
</comment>
<accession>A0A0A8LDF4</accession>
<comment type="catalytic activity">
    <reaction evidence="12">
        <text>2,5-diamino-6-(1-D-ribitylamino)pyrimidin-4(3H)-one 5'-phosphate + NAD(+) = 2,5-diamino-6-(1-D-ribosylamino)pyrimidin-4(3H)-one 5'-phosphate + NADH + H(+)</text>
        <dbReference type="Rhea" id="RHEA:27274"/>
        <dbReference type="ChEBI" id="CHEBI:15378"/>
        <dbReference type="ChEBI" id="CHEBI:57540"/>
        <dbReference type="ChEBI" id="CHEBI:57945"/>
        <dbReference type="ChEBI" id="CHEBI:58890"/>
        <dbReference type="ChEBI" id="CHEBI:59545"/>
        <dbReference type="EC" id="1.1.1.302"/>
    </reaction>
</comment>
<keyword evidence="9" id="KW-0560">Oxidoreductase</keyword>
<evidence type="ECO:0000256" key="10">
    <source>
        <dbReference type="ARBA" id="ARBA00030073"/>
    </source>
</evidence>
<feature type="domain" description="Bacterial bifunctional deaminase-reductase C-terminal" evidence="14">
    <location>
        <begin position="30"/>
        <end position="242"/>
    </location>
</feature>